<dbReference type="STRING" id="231916.A0A409XWW8"/>
<comment type="caution">
    <text evidence="2">The sequence shown here is derived from an EMBL/GenBank/DDBJ whole genome shotgun (WGS) entry which is preliminary data.</text>
</comment>
<sequence length="611" mass="70190">MDSHLAHYLYDNEPPSESIIQEVEALLPFPLLQLSEMDAEISIVEGKLKDLRDRRKKVQRVVDDYRRILSPVRRLPDDILQEIFFHCLPQIRNPIMTRSEAPLLLTRVSSKWRSLALSSPRLWAQLHVSFCDDHSIPRSTEGWSVVQSPRVKGLDEMLRLRCHAVHEWLMRSGTCPLSISMVYTSNAWNMEQLELQAEGPTSELFKILLQFVERWTTIELRMPLEFYRKFEAMFPKSPDGFPSLTAVKVNFHPQTSSPLATLDPVSAPIVLFQAPNLRRLSLGGFTARSFWDLNSVPFADRGLRLSYICCHGLLTIWEAFRLLKQCRNLKHCKLHIAHDYGHSNDPGQPVEDEAGILMPEGVLFLPYLTSFSVLEDGTDSALTTSLYSSIDAPRLRWLEYHRLPYISTQEILSGDSHPESPILSLLRRSNELKTLLIEPRGFFPADLRKALELVSLTLSHLVVGQESSKFTRYLPGRRRNYAPEPPVKHFDLDWLVTPQDLGNGLSTPLLPHLEVLEWYPGSVSDEVLQRFIRGRMDPSLQIKTSLKEVRILFDRLRQRNVLEELARAGCHTDKIKIELEYISKPPKPGNEPFSPFYGLAKDGRTWIYDDL</sequence>
<reference evidence="2 3" key="1">
    <citation type="journal article" date="2018" name="Evol. Lett.">
        <title>Horizontal gene cluster transfer increased hallucinogenic mushroom diversity.</title>
        <authorList>
            <person name="Reynolds H.T."/>
            <person name="Vijayakumar V."/>
            <person name="Gluck-Thaler E."/>
            <person name="Korotkin H.B."/>
            <person name="Matheny P.B."/>
            <person name="Slot J.C."/>
        </authorList>
    </citation>
    <scope>NUCLEOTIDE SEQUENCE [LARGE SCALE GENOMIC DNA]</scope>
    <source>
        <strain evidence="2 3">SRW20</strain>
    </source>
</reference>
<gene>
    <name evidence="2" type="ORF">CVT26_014832</name>
</gene>
<keyword evidence="3" id="KW-1185">Reference proteome</keyword>
<dbReference type="AlphaFoldDB" id="A0A409XWW8"/>
<evidence type="ECO:0000256" key="1">
    <source>
        <dbReference type="SAM" id="Coils"/>
    </source>
</evidence>
<dbReference type="EMBL" id="NHYE01001430">
    <property type="protein sequence ID" value="PPQ95257.1"/>
    <property type="molecule type" value="Genomic_DNA"/>
</dbReference>
<proteinExistence type="predicted"/>
<dbReference type="Proteomes" id="UP000284706">
    <property type="component" value="Unassembled WGS sequence"/>
</dbReference>
<dbReference type="InParanoid" id="A0A409XWW8"/>
<organism evidence="2 3">
    <name type="scientific">Gymnopilus dilepis</name>
    <dbReference type="NCBI Taxonomy" id="231916"/>
    <lineage>
        <taxon>Eukaryota</taxon>
        <taxon>Fungi</taxon>
        <taxon>Dikarya</taxon>
        <taxon>Basidiomycota</taxon>
        <taxon>Agaricomycotina</taxon>
        <taxon>Agaricomycetes</taxon>
        <taxon>Agaricomycetidae</taxon>
        <taxon>Agaricales</taxon>
        <taxon>Agaricineae</taxon>
        <taxon>Hymenogastraceae</taxon>
        <taxon>Gymnopilus</taxon>
    </lineage>
</organism>
<name>A0A409XWW8_9AGAR</name>
<keyword evidence="1" id="KW-0175">Coiled coil</keyword>
<protein>
    <submittedName>
        <fullName evidence="2">Uncharacterized protein</fullName>
    </submittedName>
</protein>
<feature type="coiled-coil region" evidence="1">
    <location>
        <begin position="34"/>
        <end position="68"/>
    </location>
</feature>
<accession>A0A409XWW8</accession>
<evidence type="ECO:0000313" key="2">
    <source>
        <dbReference type="EMBL" id="PPQ95257.1"/>
    </source>
</evidence>
<dbReference type="OrthoDB" id="3365698at2759"/>
<evidence type="ECO:0000313" key="3">
    <source>
        <dbReference type="Proteomes" id="UP000284706"/>
    </source>
</evidence>